<keyword evidence="3" id="KW-1185">Reference proteome</keyword>
<evidence type="ECO:0000313" key="2">
    <source>
        <dbReference type="EMBL" id="WMV54510.1"/>
    </source>
</evidence>
<protein>
    <submittedName>
        <fullName evidence="2">Uncharacterized protein</fullName>
    </submittedName>
</protein>
<feature type="compositionally biased region" description="Polar residues" evidence="1">
    <location>
        <begin position="11"/>
        <end position="36"/>
    </location>
</feature>
<dbReference type="EMBL" id="CP133622">
    <property type="protein sequence ID" value="WMV54510.1"/>
    <property type="molecule type" value="Genomic_DNA"/>
</dbReference>
<evidence type="ECO:0000313" key="3">
    <source>
        <dbReference type="Proteomes" id="UP001234989"/>
    </source>
</evidence>
<feature type="compositionally biased region" description="Polar residues" evidence="1">
    <location>
        <begin position="100"/>
        <end position="111"/>
    </location>
</feature>
<dbReference type="Proteomes" id="UP001234989">
    <property type="component" value="Chromosome 11"/>
</dbReference>
<proteinExistence type="predicted"/>
<sequence>APSTDRRRTHSPSCRSVVRVSNSARTHTNIQLSVDPQSDLRSIGQVTDRGSCPWIGAPKAQPQSQLMFDQHGPSFDARSVVIMPPRRANARNANARNANTPSVPDQEVSNA</sequence>
<name>A0AAF0UYN0_SOLVR</name>
<feature type="region of interest" description="Disordered" evidence="1">
    <location>
        <begin position="1"/>
        <end position="36"/>
    </location>
</feature>
<organism evidence="2 3">
    <name type="scientific">Solanum verrucosum</name>
    <dbReference type="NCBI Taxonomy" id="315347"/>
    <lineage>
        <taxon>Eukaryota</taxon>
        <taxon>Viridiplantae</taxon>
        <taxon>Streptophyta</taxon>
        <taxon>Embryophyta</taxon>
        <taxon>Tracheophyta</taxon>
        <taxon>Spermatophyta</taxon>
        <taxon>Magnoliopsida</taxon>
        <taxon>eudicotyledons</taxon>
        <taxon>Gunneridae</taxon>
        <taxon>Pentapetalae</taxon>
        <taxon>asterids</taxon>
        <taxon>lamiids</taxon>
        <taxon>Solanales</taxon>
        <taxon>Solanaceae</taxon>
        <taxon>Solanoideae</taxon>
        <taxon>Solaneae</taxon>
        <taxon>Solanum</taxon>
    </lineage>
</organism>
<feature type="non-terminal residue" evidence="2">
    <location>
        <position position="1"/>
    </location>
</feature>
<evidence type="ECO:0000256" key="1">
    <source>
        <dbReference type="SAM" id="MobiDB-lite"/>
    </source>
</evidence>
<feature type="region of interest" description="Disordered" evidence="1">
    <location>
        <begin position="88"/>
        <end position="111"/>
    </location>
</feature>
<gene>
    <name evidence="2" type="ORF">MTR67_047895</name>
</gene>
<accession>A0AAF0UYN0</accession>
<dbReference type="AlphaFoldDB" id="A0AAF0UYN0"/>
<feature type="region of interest" description="Disordered" evidence="1">
    <location>
        <begin position="51"/>
        <end position="72"/>
    </location>
</feature>
<reference evidence="2" key="1">
    <citation type="submission" date="2023-08" db="EMBL/GenBank/DDBJ databases">
        <title>A de novo genome assembly of Solanum verrucosum Schlechtendal, a Mexican diploid species geographically isolated from the other diploid A-genome species in potato relatives.</title>
        <authorList>
            <person name="Hosaka K."/>
        </authorList>
    </citation>
    <scope>NUCLEOTIDE SEQUENCE</scope>
    <source>
        <tissue evidence="2">Young leaves</tissue>
    </source>
</reference>
<feature type="compositionally biased region" description="Low complexity" evidence="1">
    <location>
        <begin position="88"/>
        <end position="99"/>
    </location>
</feature>